<proteinExistence type="predicted"/>
<feature type="transmembrane region" description="Helical" evidence="1">
    <location>
        <begin position="20"/>
        <end position="47"/>
    </location>
</feature>
<evidence type="ECO:0000313" key="2">
    <source>
        <dbReference type="EMBL" id="TKB46040.1"/>
    </source>
</evidence>
<evidence type="ECO:0000256" key="1">
    <source>
        <dbReference type="SAM" id="Phobius"/>
    </source>
</evidence>
<gene>
    <name evidence="2" type="ORF">E8M12_05275</name>
</gene>
<feature type="transmembrane region" description="Helical" evidence="1">
    <location>
        <begin position="241"/>
        <end position="261"/>
    </location>
</feature>
<feature type="transmembrane region" description="Helical" evidence="1">
    <location>
        <begin position="53"/>
        <end position="71"/>
    </location>
</feature>
<sequence length="306" mass="34849">MSEQTIAPSETLHDIRKNTLIVSLLVYCFITLQKPISHMVVVSLIYAMPADFTWKYLVSFVYGCIGVVLVYKGLKMDEVKGSIMGFLGAMLIWDGWFELGLDFFEHNNHIPMVKDAAGTPVLLGSHNILEISGLFLLPILLLTMFNKDMRCRMLLWIRKSIGIRDGLGKPTPGIKPQVSRIAATEYVFVNWFMYVLMITILDPRVAGTWHPATYLLSAAIFVWSLYLLYRHTKQTEVGLMIRYAIGAAGVCWYNFEITTYWGWYTEFWIRPDLNPISCAVVIIVFVAIARFLWTTPINPDTGKSAK</sequence>
<dbReference type="RefSeq" id="WP_136735048.1">
    <property type="nucleotide sequence ID" value="NZ_SWDB01000010.1"/>
</dbReference>
<keyword evidence="1" id="KW-1133">Transmembrane helix</keyword>
<evidence type="ECO:0000313" key="3">
    <source>
        <dbReference type="Proteomes" id="UP000307999"/>
    </source>
</evidence>
<organism evidence="2 3">
    <name type="scientific">Thalassotalea mangrovi</name>
    <dbReference type="NCBI Taxonomy" id="2572245"/>
    <lineage>
        <taxon>Bacteria</taxon>
        <taxon>Pseudomonadati</taxon>
        <taxon>Pseudomonadota</taxon>
        <taxon>Gammaproteobacteria</taxon>
        <taxon>Alteromonadales</taxon>
        <taxon>Colwelliaceae</taxon>
        <taxon>Thalassotalea</taxon>
    </lineage>
</organism>
<feature type="transmembrane region" description="Helical" evidence="1">
    <location>
        <begin position="273"/>
        <end position="293"/>
    </location>
</feature>
<reference evidence="2 3" key="1">
    <citation type="submission" date="2019-04" db="EMBL/GenBank/DDBJ databases">
        <title>Thalassotalea guangxiensis sp. nov., isolated from sediment of the coastal wetland.</title>
        <authorList>
            <person name="Zheng S."/>
            <person name="Zhang D."/>
        </authorList>
    </citation>
    <scope>NUCLEOTIDE SEQUENCE [LARGE SCALE GENOMIC DNA]</scope>
    <source>
        <strain evidence="2 3">ZS-4</strain>
    </source>
</reference>
<dbReference type="AlphaFoldDB" id="A0A4U1B6H2"/>
<keyword evidence="1" id="KW-0472">Membrane</keyword>
<dbReference type="OrthoDB" id="5722096at2"/>
<feature type="transmembrane region" description="Helical" evidence="1">
    <location>
        <begin position="121"/>
        <end position="145"/>
    </location>
</feature>
<keyword evidence="1" id="KW-0812">Transmembrane</keyword>
<comment type="caution">
    <text evidence="2">The sequence shown here is derived from an EMBL/GenBank/DDBJ whole genome shotgun (WGS) entry which is preliminary data.</text>
</comment>
<accession>A0A4U1B6H2</accession>
<feature type="transmembrane region" description="Helical" evidence="1">
    <location>
        <begin position="181"/>
        <end position="200"/>
    </location>
</feature>
<protein>
    <submittedName>
        <fullName evidence="2">Uncharacterized protein</fullName>
    </submittedName>
</protein>
<feature type="transmembrane region" description="Helical" evidence="1">
    <location>
        <begin position="212"/>
        <end position="229"/>
    </location>
</feature>
<feature type="transmembrane region" description="Helical" evidence="1">
    <location>
        <begin position="83"/>
        <end position="101"/>
    </location>
</feature>
<dbReference type="Proteomes" id="UP000307999">
    <property type="component" value="Unassembled WGS sequence"/>
</dbReference>
<name>A0A4U1B6H2_9GAMM</name>
<dbReference type="EMBL" id="SWDB01000010">
    <property type="protein sequence ID" value="TKB46040.1"/>
    <property type="molecule type" value="Genomic_DNA"/>
</dbReference>
<keyword evidence="3" id="KW-1185">Reference proteome</keyword>